<sequence length="101" mass="11527">MSCSNTMTRAIFFLHCSLKAILSRKVILAPEELRRFIATVNMKVQKCTLGITLYHKCLHELAQKHKEQAGNMISCIQGLCILITDALFTMKFFRPSIEHSI</sequence>
<proteinExistence type="predicted"/>
<organism evidence="1">
    <name type="scientific">Rhipicephalus microplus</name>
    <name type="common">Cattle tick</name>
    <name type="synonym">Boophilus microplus</name>
    <dbReference type="NCBI Taxonomy" id="6941"/>
    <lineage>
        <taxon>Eukaryota</taxon>
        <taxon>Metazoa</taxon>
        <taxon>Ecdysozoa</taxon>
        <taxon>Arthropoda</taxon>
        <taxon>Chelicerata</taxon>
        <taxon>Arachnida</taxon>
        <taxon>Acari</taxon>
        <taxon>Parasitiformes</taxon>
        <taxon>Ixodida</taxon>
        <taxon>Ixodoidea</taxon>
        <taxon>Ixodidae</taxon>
        <taxon>Rhipicephalinae</taxon>
        <taxon>Rhipicephalus</taxon>
        <taxon>Boophilus</taxon>
    </lineage>
</organism>
<reference evidence="1" key="1">
    <citation type="submission" date="2020-03" db="EMBL/GenBank/DDBJ databases">
        <title>A transcriptome and proteome of the tick Rhipicephalus microplus shaped by the genetic composition of its hosts and developmental stage.</title>
        <authorList>
            <person name="Garcia G.R."/>
            <person name="Ribeiro J.M.C."/>
            <person name="Maruyama S.R."/>
            <person name="Gardinasse L.G."/>
            <person name="Nelson K."/>
            <person name="Ferreira B.R."/>
            <person name="Andrade T.G."/>
            <person name="Santos I.K.F.M."/>
        </authorList>
    </citation>
    <scope>NUCLEOTIDE SEQUENCE</scope>
    <source>
        <strain evidence="1">NSGR</strain>
        <tissue evidence="1">Salivary glands</tissue>
    </source>
</reference>
<accession>A0A6G5AI48</accession>
<dbReference type="EMBL" id="GIKN01007434">
    <property type="protein sequence ID" value="NIE49707.1"/>
    <property type="molecule type" value="Transcribed_RNA"/>
</dbReference>
<dbReference type="AlphaFoldDB" id="A0A6G5AI48"/>
<protein>
    <submittedName>
        <fullName evidence="1">Uncharacterized protein</fullName>
    </submittedName>
</protein>
<evidence type="ECO:0000313" key="1">
    <source>
        <dbReference type="EMBL" id="NIE49707.1"/>
    </source>
</evidence>
<name>A0A6G5AI48_RHIMP</name>